<evidence type="ECO:0000256" key="3">
    <source>
        <dbReference type="ARBA" id="ARBA00022692"/>
    </source>
</evidence>
<evidence type="ECO:0000256" key="1">
    <source>
        <dbReference type="ARBA" id="ARBA00004651"/>
    </source>
</evidence>
<keyword evidence="4 6" id="KW-1133">Transmembrane helix</keyword>
<comment type="caution">
    <text evidence="8">The sequence shown here is derived from an EMBL/GenBank/DDBJ whole genome shotgun (WGS) entry which is preliminary data.</text>
</comment>
<evidence type="ECO:0000259" key="7">
    <source>
        <dbReference type="PROSITE" id="PS50850"/>
    </source>
</evidence>
<proteinExistence type="predicted"/>
<dbReference type="OrthoDB" id="9793283at2"/>
<evidence type="ECO:0000256" key="5">
    <source>
        <dbReference type="ARBA" id="ARBA00023136"/>
    </source>
</evidence>
<feature type="transmembrane region" description="Helical" evidence="6">
    <location>
        <begin position="9"/>
        <end position="30"/>
    </location>
</feature>
<feature type="transmembrane region" description="Helical" evidence="6">
    <location>
        <begin position="42"/>
        <end position="66"/>
    </location>
</feature>
<accession>A0A554A113</accession>
<reference evidence="8 9" key="1">
    <citation type="submission" date="2019-07" db="EMBL/GenBank/DDBJ databases">
        <authorList>
            <person name="Park Y.J."/>
            <person name="Jeong S.E."/>
            <person name="Jung H.S."/>
        </authorList>
    </citation>
    <scope>NUCLEOTIDE SEQUENCE [LARGE SCALE GENOMIC DNA]</scope>
    <source>
        <strain evidence="9">P16(2019)</strain>
    </source>
</reference>
<dbReference type="InterPro" id="IPR020846">
    <property type="entry name" value="MFS_dom"/>
</dbReference>
<feature type="transmembrane region" description="Helical" evidence="6">
    <location>
        <begin position="133"/>
        <end position="151"/>
    </location>
</feature>
<dbReference type="GO" id="GO:0005886">
    <property type="term" value="C:plasma membrane"/>
    <property type="evidence" value="ECO:0007669"/>
    <property type="project" value="UniProtKB-SubCell"/>
</dbReference>
<keyword evidence="9" id="KW-1185">Reference proteome</keyword>
<dbReference type="RefSeq" id="WP_143847880.1">
    <property type="nucleotide sequence ID" value="NZ_VLXZ01000003.1"/>
</dbReference>
<evidence type="ECO:0000256" key="4">
    <source>
        <dbReference type="ARBA" id="ARBA00022989"/>
    </source>
</evidence>
<evidence type="ECO:0000256" key="6">
    <source>
        <dbReference type="SAM" id="Phobius"/>
    </source>
</evidence>
<organism evidence="8 9">
    <name type="scientific">Alkalicoccobacillus porphyridii</name>
    <dbReference type="NCBI Taxonomy" id="2597270"/>
    <lineage>
        <taxon>Bacteria</taxon>
        <taxon>Bacillati</taxon>
        <taxon>Bacillota</taxon>
        <taxon>Bacilli</taxon>
        <taxon>Bacillales</taxon>
        <taxon>Bacillaceae</taxon>
        <taxon>Alkalicoccobacillus</taxon>
    </lineage>
</organism>
<feature type="transmembrane region" description="Helical" evidence="6">
    <location>
        <begin position="157"/>
        <end position="179"/>
    </location>
</feature>
<feature type="domain" description="Major facilitator superfamily (MFS) profile" evidence="7">
    <location>
        <begin position="1"/>
        <end position="386"/>
    </location>
</feature>
<dbReference type="SUPFAM" id="SSF103473">
    <property type="entry name" value="MFS general substrate transporter"/>
    <property type="match status" value="1"/>
</dbReference>
<dbReference type="PANTHER" id="PTHR23526">
    <property type="entry name" value="INTEGRAL MEMBRANE TRANSPORT PROTEIN-RELATED"/>
    <property type="match status" value="1"/>
</dbReference>
<evidence type="ECO:0000256" key="2">
    <source>
        <dbReference type="ARBA" id="ARBA00022448"/>
    </source>
</evidence>
<dbReference type="EMBL" id="VLXZ01000003">
    <property type="protein sequence ID" value="TSB47381.1"/>
    <property type="molecule type" value="Genomic_DNA"/>
</dbReference>
<feature type="transmembrane region" description="Helical" evidence="6">
    <location>
        <begin position="97"/>
        <end position="121"/>
    </location>
</feature>
<dbReference type="AlphaFoldDB" id="A0A554A113"/>
<dbReference type="InterPro" id="IPR036259">
    <property type="entry name" value="MFS_trans_sf"/>
</dbReference>
<feature type="transmembrane region" description="Helical" evidence="6">
    <location>
        <begin position="242"/>
        <end position="262"/>
    </location>
</feature>
<feature type="transmembrane region" description="Helical" evidence="6">
    <location>
        <begin position="200"/>
        <end position="222"/>
    </location>
</feature>
<dbReference type="Pfam" id="PF07690">
    <property type="entry name" value="MFS_1"/>
    <property type="match status" value="1"/>
</dbReference>
<dbReference type="PANTHER" id="PTHR23526:SF4">
    <property type="entry name" value="INTEGRAL MEMBRANE TRANSPORT PROTEIN"/>
    <property type="match status" value="1"/>
</dbReference>
<dbReference type="InterPro" id="IPR011701">
    <property type="entry name" value="MFS"/>
</dbReference>
<feature type="transmembrane region" description="Helical" evidence="6">
    <location>
        <begin position="73"/>
        <end position="91"/>
    </location>
</feature>
<comment type="subcellular location">
    <subcellularLocation>
        <location evidence="1">Cell membrane</location>
        <topology evidence="1">Multi-pass membrane protein</topology>
    </subcellularLocation>
</comment>
<name>A0A554A113_9BACI</name>
<dbReference type="GO" id="GO:0022857">
    <property type="term" value="F:transmembrane transporter activity"/>
    <property type="evidence" value="ECO:0007669"/>
    <property type="project" value="InterPro"/>
</dbReference>
<protein>
    <submittedName>
        <fullName evidence="8">MFS transporter</fullName>
    </submittedName>
</protein>
<feature type="transmembrane region" description="Helical" evidence="6">
    <location>
        <begin position="357"/>
        <end position="379"/>
    </location>
</feature>
<dbReference type="Proteomes" id="UP000318521">
    <property type="component" value="Unassembled WGS sequence"/>
</dbReference>
<gene>
    <name evidence="8" type="ORF">FN960_06490</name>
</gene>
<evidence type="ECO:0000313" key="9">
    <source>
        <dbReference type="Proteomes" id="UP000318521"/>
    </source>
</evidence>
<keyword evidence="2" id="KW-0813">Transport</keyword>
<sequence>MGERKKEEWLFISICCGLYWFAHSLTRPVIALYGLSFGASELQIGLILAIYAVVPLLLAIPIGGYIKKVGAEVLFRWGAWLMCISAILYLLSMEVSILIVAQIVAGIGQLFVWLTVQVMITGEAAKPSKAKRIATFSFYMALGQLLGPVTAGFSLEWAGYFSVFLLYGVICVVIMFAGYRIQKIHVDKESAVQPERRTPAFALVRNKGVAAGLVASFVMLFIVDTRMSYVPLYLEVNDFNYLQIGILLTIASAAGLLVKAVYERLTKVWSMSTILMWSFFFSMLLLMVVPITQNIILISAVLAVSGFSLAINQSVSMSLISEHTTSQERGTAFGLRLLMNRAAQLLNPMYFSLVLPFLSYTLSFLLLGLILSVFALFTVNLLKRVGKQDDNVVQVDV</sequence>
<dbReference type="Gene3D" id="1.20.1250.20">
    <property type="entry name" value="MFS general substrate transporter like domains"/>
    <property type="match status" value="1"/>
</dbReference>
<dbReference type="InterPro" id="IPR052528">
    <property type="entry name" value="Sugar_transport-like"/>
</dbReference>
<dbReference type="PROSITE" id="PS50850">
    <property type="entry name" value="MFS"/>
    <property type="match status" value="1"/>
</dbReference>
<evidence type="ECO:0000313" key="8">
    <source>
        <dbReference type="EMBL" id="TSB47381.1"/>
    </source>
</evidence>
<keyword evidence="5 6" id="KW-0472">Membrane</keyword>
<feature type="transmembrane region" description="Helical" evidence="6">
    <location>
        <begin position="269"/>
        <end position="289"/>
    </location>
</feature>
<keyword evidence="3 6" id="KW-0812">Transmembrane</keyword>